<name>A0A2R5G238_9STRA</name>
<evidence type="ECO:0000256" key="1">
    <source>
        <dbReference type="ARBA" id="ARBA00022737"/>
    </source>
</evidence>
<proteinExistence type="predicted"/>
<dbReference type="InterPro" id="IPR016024">
    <property type="entry name" value="ARM-type_fold"/>
</dbReference>
<dbReference type="InParanoid" id="A0A2R5G238"/>
<dbReference type="AlphaFoldDB" id="A0A2R5G238"/>
<keyword evidence="4" id="KW-1185">Reference proteome</keyword>
<evidence type="ECO:0000313" key="3">
    <source>
        <dbReference type="EMBL" id="GBG25076.1"/>
    </source>
</evidence>
<gene>
    <name evidence="3" type="ORF">FCC1311_012932</name>
</gene>
<feature type="region of interest" description="Disordered" evidence="2">
    <location>
        <begin position="1"/>
        <end position="22"/>
    </location>
</feature>
<comment type="caution">
    <text evidence="3">The sequence shown here is derived from an EMBL/GenBank/DDBJ whole genome shotgun (WGS) entry which is preliminary data.</text>
</comment>
<dbReference type="Gene3D" id="1.25.10.10">
    <property type="entry name" value="Leucine-rich Repeat Variant"/>
    <property type="match status" value="1"/>
</dbReference>
<dbReference type="InterPro" id="IPR000225">
    <property type="entry name" value="Armadillo"/>
</dbReference>
<protein>
    <submittedName>
        <fullName evidence="3">Armadillo repeat-containing protein 6</fullName>
    </submittedName>
</protein>
<dbReference type="PANTHER" id="PTHR22895">
    <property type="entry name" value="ARMADILLO REPEAT-CONTAINING PROTEIN 6"/>
    <property type="match status" value="1"/>
</dbReference>
<dbReference type="SUPFAM" id="SSF48371">
    <property type="entry name" value="ARM repeat"/>
    <property type="match status" value="1"/>
</dbReference>
<accession>A0A2R5G238</accession>
<evidence type="ECO:0000256" key="2">
    <source>
        <dbReference type="SAM" id="MobiDB-lite"/>
    </source>
</evidence>
<reference evidence="3 4" key="1">
    <citation type="submission" date="2017-12" db="EMBL/GenBank/DDBJ databases">
        <title>Sequencing, de novo assembly and annotation of complete genome of a new Thraustochytrid species, strain FCC1311.</title>
        <authorList>
            <person name="Sedici K."/>
            <person name="Godart F."/>
            <person name="Aiese Cigliano R."/>
            <person name="Sanseverino W."/>
            <person name="Barakat M."/>
            <person name="Ortet P."/>
            <person name="Marechal E."/>
            <person name="Cagnac O."/>
            <person name="Amato A."/>
        </authorList>
    </citation>
    <scope>NUCLEOTIDE SEQUENCE [LARGE SCALE GENOMIC DNA]</scope>
</reference>
<dbReference type="OrthoDB" id="449062at2759"/>
<dbReference type="EMBL" id="BEYU01000011">
    <property type="protein sequence ID" value="GBG25076.1"/>
    <property type="molecule type" value="Genomic_DNA"/>
</dbReference>
<sequence>MSCSCNHNESGEQVGADGSLPTASLDDVAAQIRREFAEQTPGTAEAFEAATKAAFEAERAAKQKKKTISQATFDEVVEENVEEFGLDLEEAMKDAVEQFKQQGVDLSALVTTPAEREIDQRVKAEVSGLEEALKDPACSGESLEPILDHLAETCRLGPAERKAAGRHGAVGAASFVCKKLCADEKAVVAALRLLKVLAQSFANREVFPLQGAEAVVECLAHHEDVQDVQHAGFEALAQFIAKHEANKRNLKDAKVNARVLSSLRTHAEDPNVVASACRFVRGFLSDDDRRPGVQPGTFVRARELGEDYHNGLLQPLVAILASEATLAEETQVASLLATLRIAAVNDLICKNFANEGGLDAALVAFEAYVTEELVAAQACMLLMAVSRNDDIKRTVGKGKGLGLLLRAMETHAASPRVAEQALSCLSVLCLRQPENCEKIASLGCLQLICATMMQFPDAPGVQRQAISTLRNMVSSWQNKDLCGQILDQNAEDLIRKARAAHPICEEVAYAALRDLGLSYHA</sequence>
<dbReference type="InterPro" id="IPR011989">
    <property type="entry name" value="ARM-like"/>
</dbReference>
<keyword evidence="1" id="KW-0677">Repeat</keyword>
<dbReference type="PANTHER" id="PTHR22895:SF0">
    <property type="entry name" value="ARMADILLO REPEAT-CONTAINING PROTEIN 6"/>
    <property type="match status" value="1"/>
</dbReference>
<dbReference type="SMART" id="SM00185">
    <property type="entry name" value="ARM"/>
    <property type="match status" value="2"/>
</dbReference>
<evidence type="ECO:0000313" key="4">
    <source>
        <dbReference type="Proteomes" id="UP000241890"/>
    </source>
</evidence>
<dbReference type="Proteomes" id="UP000241890">
    <property type="component" value="Unassembled WGS sequence"/>
</dbReference>
<organism evidence="3 4">
    <name type="scientific">Hondaea fermentalgiana</name>
    <dbReference type="NCBI Taxonomy" id="2315210"/>
    <lineage>
        <taxon>Eukaryota</taxon>
        <taxon>Sar</taxon>
        <taxon>Stramenopiles</taxon>
        <taxon>Bigyra</taxon>
        <taxon>Labyrinthulomycetes</taxon>
        <taxon>Thraustochytrida</taxon>
        <taxon>Thraustochytriidae</taxon>
        <taxon>Hondaea</taxon>
    </lineage>
</organism>